<dbReference type="PANTHER" id="PTHR43329">
    <property type="entry name" value="EPOXIDE HYDROLASE"/>
    <property type="match status" value="1"/>
</dbReference>
<evidence type="ECO:0000256" key="3">
    <source>
        <dbReference type="ARBA" id="ARBA00022741"/>
    </source>
</evidence>
<feature type="compositionally biased region" description="Basic residues" evidence="7">
    <location>
        <begin position="3464"/>
        <end position="3474"/>
    </location>
</feature>
<evidence type="ECO:0000256" key="1">
    <source>
        <dbReference type="ARBA" id="ARBA00022448"/>
    </source>
</evidence>
<dbReference type="InterPro" id="IPR005770">
    <property type="entry name" value="PhnD"/>
</dbReference>
<feature type="compositionally biased region" description="Basic residues" evidence="7">
    <location>
        <begin position="179"/>
        <end position="198"/>
    </location>
</feature>
<evidence type="ECO:0000259" key="8">
    <source>
        <dbReference type="PROSITE" id="PS50893"/>
    </source>
</evidence>
<evidence type="ECO:0000256" key="5">
    <source>
        <dbReference type="ARBA" id="ARBA00022840"/>
    </source>
</evidence>
<feature type="region of interest" description="Disordered" evidence="7">
    <location>
        <begin position="1248"/>
        <end position="1287"/>
    </location>
</feature>
<dbReference type="InterPro" id="IPR017911">
    <property type="entry name" value="MacB-like_ATP-bd"/>
</dbReference>
<dbReference type="EMBL" id="BKCJ010000006">
    <property type="protein sequence ID" value="GEU28447.1"/>
    <property type="molecule type" value="Genomic_DNA"/>
</dbReference>
<feature type="region of interest" description="Disordered" evidence="7">
    <location>
        <begin position="2949"/>
        <end position="3090"/>
    </location>
</feature>
<dbReference type="Pfam" id="PF12974">
    <property type="entry name" value="Phosphonate-bd"/>
    <property type="match status" value="1"/>
</dbReference>
<feature type="region of interest" description="Disordered" evidence="7">
    <location>
        <begin position="1756"/>
        <end position="1776"/>
    </location>
</feature>
<gene>
    <name evidence="9" type="ORF">Tci_000425</name>
</gene>
<protein>
    <submittedName>
        <fullName evidence="9">Bifunctional epoxide hydrolase 2-like</fullName>
    </submittedName>
</protein>
<dbReference type="Pfam" id="PF00005">
    <property type="entry name" value="ABC_tran"/>
    <property type="match status" value="1"/>
</dbReference>
<dbReference type="NCBIfam" id="TIGR01098">
    <property type="entry name" value="3A0109s03R"/>
    <property type="match status" value="1"/>
</dbReference>
<organism evidence="9">
    <name type="scientific">Tanacetum cinerariifolium</name>
    <name type="common">Dalmatian daisy</name>
    <name type="synonym">Chrysanthemum cinerariifolium</name>
    <dbReference type="NCBI Taxonomy" id="118510"/>
    <lineage>
        <taxon>Eukaryota</taxon>
        <taxon>Viridiplantae</taxon>
        <taxon>Streptophyta</taxon>
        <taxon>Embryophyta</taxon>
        <taxon>Tracheophyta</taxon>
        <taxon>Spermatophyta</taxon>
        <taxon>Magnoliopsida</taxon>
        <taxon>eudicotyledons</taxon>
        <taxon>Gunneridae</taxon>
        <taxon>Pentapetalae</taxon>
        <taxon>asterids</taxon>
        <taxon>campanulids</taxon>
        <taxon>Asterales</taxon>
        <taxon>Asteraceae</taxon>
        <taxon>Asteroideae</taxon>
        <taxon>Anthemideae</taxon>
        <taxon>Anthemidinae</taxon>
        <taxon>Tanacetum</taxon>
    </lineage>
</organism>
<dbReference type="SUPFAM" id="SSF53474">
    <property type="entry name" value="alpha/beta-Hydrolases"/>
    <property type="match status" value="1"/>
</dbReference>
<feature type="region of interest" description="Disordered" evidence="7">
    <location>
        <begin position="1909"/>
        <end position="1965"/>
    </location>
</feature>
<feature type="compositionally biased region" description="Basic residues" evidence="7">
    <location>
        <begin position="1348"/>
        <end position="1359"/>
    </location>
</feature>
<feature type="region of interest" description="Disordered" evidence="7">
    <location>
        <begin position="1"/>
        <end position="27"/>
    </location>
</feature>
<feature type="region of interest" description="Disordered" evidence="7">
    <location>
        <begin position="1538"/>
        <end position="1561"/>
    </location>
</feature>
<feature type="region of interest" description="Disordered" evidence="7">
    <location>
        <begin position="3120"/>
        <end position="3181"/>
    </location>
</feature>
<dbReference type="InterPro" id="IPR003593">
    <property type="entry name" value="AAA+_ATPase"/>
</dbReference>
<dbReference type="InterPro" id="IPR000073">
    <property type="entry name" value="AB_hydrolase_1"/>
</dbReference>
<dbReference type="Gene3D" id="3.40.50.300">
    <property type="entry name" value="P-loop containing nucleotide triphosphate hydrolases"/>
    <property type="match status" value="1"/>
</dbReference>
<dbReference type="Gene3D" id="3.40.50.1820">
    <property type="entry name" value="alpha/beta hydrolase"/>
    <property type="match status" value="1"/>
</dbReference>
<feature type="region of interest" description="Disordered" evidence="7">
    <location>
        <begin position="1852"/>
        <end position="1882"/>
    </location>
</feature>
<evidence type="ECO:0000256" key="7">
    <source>
        <dbReference type="SAM" id="MobiDB-lite"/>
    </source>
</evidence>
<comment type="similarity">
    <text evidence="6">Belongs to the AB hydrolase superfamily. Epoxide hydrolase family.</text>
</comment>
<dbReference type="PROSITE" id="PS50893">
    <property type="entry name" value="ABC_TRANSPORTER_2"/>
    <property type="match status" value="1"/>
</dbReference>
<feature type="compositionally biased region" description="Basic residues" evidence="7">
    <location>
        <begin position="1546"/>
        <end position="1558"/>
    </location>
</feature>
<dbReference type="GO" id="GO:0005524">
    <property type="term" value="F:ATP binding"/>
    <property type="evidence" value="ECO:0007669"/>
    <property type="project" value="UniProtKB-KW"/>
</dbReference>
<dbReference type="Gene3D" id="3.40.190.10">
    <property type="entry name" value="Periplasmic binding protein-like II"/>
    <property type="match status" value="1"/>
</dbReference>
<proteinExistence type="inferred from homology"/>
<feature type="region of interest" description="Disordered" evidence="7">
    <location>
        <begin position="175"/>
        <end position="198"/>
    </location>
</feature>
<feature type="region of interest" description="Disordered" evidence="7">
    <location>
        <begin position="1991"/>
        <end position="2042"/>
    </location>
</feature>
<dbReference type="CDD" id="cd03255">
    <property type="entry name" value="ABC_MJ0796_LolCDE_FtsE"/>
    <property type="match status" value="1"/>
</dbReference>
<feature type="compositionally biased region" description="Low complexity" evidence="7">
    <location>
        <begin position="2993"/>
        <end position="3008"/>
    </location>
</feature>
<feature type="region of interest" description="Disordered" evidence="7">
    <location>
        <begin position="1440"/>
        <end position="1521"/>
    </location>
</feature>
<dbReference type="InterPro" id="IPR017871">
    <property type="entry name" value="ABC_transporter-like_CS"/>
</dbReference>
<name>A0A699GFS7_TANCI</name>
<feature type="compositionally biased region" description="Basic residues" evidence="7">
    <location>
        <begin position="1948"/>
        <end position="1965"/>
    </location>
</feature>
<feature type="region of interest" description="Disordered" evidence="7">
    <location>
        <begin position="3360"/>
        <end position="3530"/>
    </location>
</feature>
<feature type="compositionally biased region" description="Basic and acidic residues" evidence="7">
    <location>
        <begin position="1367"/>
        <end position="1376"/>
    </location>
</feature>
<feature type="region of interest" description="Disordered" evidence="7">
    <location>
        <begin position="1329"/>
        <end position="1414"/>
    </location>
</feature>
<dbReference type="Pfam" id="PF00561">
    <property type="entry name" value="Abhydrolase_1"/>
    <property type="match status" value="1"/>
</dbReference>
<dbReference type="GO" id="GO:0016887">
    <property type="term" value="F:ATP hydrolysis activity"/>
    <property type="evidence" value="ECO:0007669"/>
    <property type="project" value="InterPro"/>
</dbReference>
<feature type="region of interest" description="Disordered" evidence="7">
    <location>
        <begin position="211"/>
        <end position="237"/>
    </location>
</feature>
<feature type="compositionally biased region" description="Low complexity" evidence="7">
    <location>
        <begin position="3372"/>
        <end position="3382"/>
    </location>
</feature>
<dbReference type="GO" id="GO:0055085">
    <property type="term" value="P:transmembrane transport"/>
    <property type="evidence" value="ECO:0007669"/>
    <property type="project" value="InterPro"/>
</dbReference>
<dbReference type="PROSITE" id="PS00211">
    <property type="entry name" value="ABC_TRANSPORTER_1"/>
    <property type="match status" value="1"/>
</dbReference>
<sequence length="4078" mass="439292">MARACRVAGASLPPVTPQSGPRGRAVRSTAWRQRQFFLLHGRDARRGCHRHYRGAGAAVVPGRHDRAPRGAAPCGLVDSAGLSGRLDRHRHRDVRRAPRWQLGQYRLQPICLPARHASCRAVRHGGRDIRALAGRVRAGAVAGVWCATGAYPPGRRGGAAGDRMRAWLRRLAPAATRGGNRHRVRPGGGGRRHRPARHARVCRADLAQLRAAGGHTGGTRRHHHRAARKSRRAVAGGGSAGTAALCGACRAAAGRAGAQLPEAPPGPARARLQPRQRLPGAQRQSQHGGGGDLQGHAFCVIWPRLWPAPGGADAGAGMGLPGRPLHCQRHDDAARSGKRLHGGAQRARRTADSDRSVRPHRRPAGQHGHARQRAAGTHPGAGAGGHAVHTHRRPGRVALRGAHACRHAVAGAASARGHAWRASRSPRAGLERRFGSGELPFGLGGQARAGPVGVGIGLEQRQVRDGAVQVQRLGAVQREFGPRALLVLAPVKRRFQALRAYPVPAFGQPQAGIEIAAGRNKGQVFAVGDQARGQLERRHVLLVARQFVIETEAAAVVADVGQAAVEIQPRQRRGNGCRRQRRVQVFRQQRALRQQVLDVGEHQLLVLLLVLQAQRDQLVQRLAPRGVRFAGQQARHARVDIGAVGAHLVHGRPREQAALRARVLVAHAVVIGVEQHPERGVERREVRLHAFEDKRFEEPRGVRHMPLDGTGVGHGLGAAVLIAQGRGQRQRMGPHLGVTGADEFARRRAVVGIGPYPVGGKAGLLEQADERLPRVFITVFSVDALATGEVALVALPAHGDGAARFQVHFDAPGVAVEECVVLPVAHVEVGAHQVVHVAQHVQVEGGRDADGVVIRGVQDGAVLDQVDADQQAAIGAGIGAQRAQEGDGLFGGEIADRGTGVKEHAVVAHAVGQCEAAGKVQAQRRHFDVREALLQARDRFRQKLARDIDRHILRRLQQREQARRLGAVARAQVDQRGAGADVARHVGAVGLENGRFGTRGIVLGQLADGLEQLGAEAVVQELGGGMRCGGQQAGADFCDDRGVPPSADGLFVIIAEVPFCRGALHFTAQSSDRVFRVSAIPDEAPTELQRKFKPLGDYLEKKIGMKVEFTPVTDYAASVEALINRKVDMVWFGGFTFVQAKDRSKNQITPLVQRAEDEKFRSVFITTQKDINQLSDLKGRTLTFGSESSTSGHLMPRSYLLAAKINPDTDLKRIAFSGAHDATVAAVAGGKRRARVLHHARLLRLQLERAHRHERGPQEKADRRLPGIGPEKPAGQGDHGPAARIEVHSYPRRELHRHRSCRAKRRPAEEVSFAFFAVFPSVPHAHLPFASPDGAPPQRAGGGGRAPRPARHFPHHRTGRATGADRPLGRRQDHAAGHAGVRAASGRRRVPRVRPGPVGAGRRRPPPAARAAVPGAANAAAAAAPARGDRPLRPGAFAAVAGQGDAGRRAAVRARPGAVRTHPRHPARGGGRAQRYPDLQPAPGGAGAGAFSAHRRTAPANPGRTGCPRRRKRSRSGPASAHACDRAGCFHGALAGAPAARPGLARPHRRVRAGRRHRVADARHQRIQAVDFMGLAKPHRHRPLPVRLSGAGARSRIPATAAARDLADGGHCHRRPGAGAAGRHSRHADDHRPAVDFRHRHRPHAPARAAAAPGRALAADPAAQRARAGVGAAVRAHHRLRPHRRRAGHRPYLLRHAGQGVCRNPGVLRRPRHRHAAGQRQRQTGGAAVRRAAGIGLRTDVVHGVPLGMRDPRLGGDGFCGRRRPRSAHGRIDEDAGRRRGVVHAAGVRGAGGAGRPVFQDFTAAARMKHVSNSPHLAMPKPPARDWTVIALMALLRHRNAGRLRAARNGHAVPGQDRVGHGGNHVDVRTGHPAGSDRGPGAVAARVGPARQGAARAGARRAQCAAVDSGTGVGVDPADRRRPGAVRRHAGAGRAHGRGAGPPICGRAGKRAARPRTGTARKRRVAGQRLPVCHAAANAAADAVVHPVPLGEQYPRRRHPGRGGRRRPGTNAQIPPVAVPDAAGGHRHPRHAAAGGRGGRRQLRAAARPYKIKPMSMLELRHLSKSYANGRPVLANLSWTFEAGEFVSIMGDSGVGKSTLLNLIAGLDTPDAAPGESPIVIDGVAMAGLDDDAATRLRRARMGFIFQAFHVLPHLTLLQNVALPLLLNGLPTGRAAEMLDAVGLGGRGDDFPHQLSGGEMQRVAIARALVHRPALVLADEPTGNLDPDTAHSILTLLRREIKATGACAIMVTHSHVAAAMTDKVLQLSKCGIQETTIHPGIKRSVDRFNALNSYAALAMPGAGMRLPSCLVVPAISRRCHRLKKFRMALHQFLFQLGHGFEVGHVRRQRAADVPAAPGARAVEPREQQVAQVLVRSRQRRIGGKDFAKQLQAFLRLPQLTAVVRLEQFEHVTLARRLRTQRHQRGDAGRNFFLGLGADGCEHQRHAAVGAHLLHLRGREREHRRTGSQHALGASQHGVEQLVGAVVFRSVARMRGAQRVALRRRLRRHAIEQRIDRIGRTGARRVAGQVVRRARHACHLRDLHAHRAHAGQGVDGKAQAVRYHRALGETIEQLRVARLRVAQEARKLGGLARADHRAVLAPLGQLGAFAGEAERISVVAGVDARVGIFRDRQFLLAVHRARGGQTDFTGDQHGLDVGAVIELHGPETGNAVQRVVDEDLVGGVERVVPAPGKIIDHPRARTVHRQVVVAQRHLQHLARIRSAGRSAGGAQGDIARDTKHIQQARRIGILCEDQLKGCAMLRLRSMTWKWKWTLAGAALPLLLAACAGAGSNAGTGAGGAAQLAGAVDRVSWGVNSTTWQQAQSLGYDAWLQGQLHPAPAVLPAAAQAQIDALRIARTPLPQLVAELEQQRKDADKLGVDDEKKAAQQAYQQAMTRLAREAATRSLLRDLYSPNQLQEQMTWFWMNHFNVHQGKSNLRVLVGDYEETAIQRRQSPQRKLRPRADGTAYAGRGRRLQPARRAGTGAHPDRRGRQPGKPGTQGKKGAAGAVRAHRAVRVQSQSPRLRRQAVPRPAGPGARPGRGGRSTGPAQSPPCHRALREPQAGRVLRGRRTAAGAGRSHGGGVPVVGRRYRRRAARDVHVRRIRAVAGRQIQGPRALRGVGRAPHVRRQGDPQHGTDDGVARTHGAAAVWPPDAGRLSAHPLRLGRSRPDDHALRDRPRHRLGQCGAVQGRRPATAGARRIPATGQRVLLSVAAAHAGTEHPAGAGAGHLAAGMEHVPALDALAVGLPARRIRCRQPAGPDRKPVLLSGAAQYRHSQARRRGRSESGAAAQCRLGSAPCPARFHLPAVYGRGSGLRAVCRHRRPVAQPLRNPGQHRTGTAAHRHSRLPFRLFEPAGVHAERRPGQRHRLHRPAAAGHAGQRATAEHGAARARQAAGGRAPGAPDRGHVRRHRAGAAGARRLCRARGCHEGDDRRDGRGQSQCHHRQGLRTGSAPHRAPDERQVQHRFCRRGRLGHPREPGQRHRLPGRPLRRTGPRPGRLCRGNGHAMAGHGGGRDRAGTEDPVPESRLPGAERIPRHVRRPAGAHVWLECGAGGAHFWGQGKRYRAGVSCLHCGDLVPDTTIFWASSESLVLPIIVSNAFSAEFKAMSKYWLTTASTGHCGLSSAGPQSLIETNGIRLQVAEQGKGPLVLLLHGFPETSYAWRHQLEALSAAGYRALAPDLRGYGRSDCPADASLYTTLHVVGDLVGLLDALGERQAVVVGNDWGANIAWQAAQVRPDRFRAVVALGVPLMARAPMLPSRLFPQNEQAWFYTHYFAQADLAKAELEEDIAKTLKKIYFGASGDVGERNETSPNPFGMVSKRHGYLASLPAPAHLPNWLSTEDLDAFVQAFKRSGFQGGLNYYRNLDMNWEQQGAFEGMQVLVPALYLAGERDTGLAMPGMKEIIADMSQRAPNLRGSHIIPHAGHWLQQEAADQEIDWACPCALFGVEERYPDIVGVSGLQALSLAIRFLRERIKEMVDQGEIFDLTTDDGGSYAFGFEAEDGHQYEFFLQTTAFLPQQDRTHQAPVIYLGDCNSGRIVQSLSWEDAKKFIAPLRYSEQRFDELVTIVVSEGKKHSF</sequence>
<feature type="compositionally biased region" description="Basic residues" evidence="7">
    <location>
        <begin position="1996"/>
        <end position="2008"/>
    </location>
</feature>
<feature type="compositionally biased region" description="Basic residues" evidence="7">
    <location>
        <begin position="358"/>
        <end position="372"/>
    </location>
</feature>
<feature type="compositionally biased region" description="Low complexity" evidence="7">
    <location>
        <begin position="3495"/>
        <end position="3509"/>
    </location>
</feature>
<feature type="region of interest" description="Disordered" evidence="7">
    <location>
        <begin position="313"/>
        <end position="390"/>
    </location>
</feature>
<feature type="compositionally biased region" description="Basic residues" evidence="7">
    <location>
        <begin position="3482"/>
        <end position="3494"/>
    </location>
</feature>
<feature type="compositionally biased region" description="Basic residues" evidence="7">
    <location>
        <begin position="218"/>
        <end position="232"/>
    </location>
</feature>
<feature type="compositionally biased region" description="Basic and acidic residues" evidence="7">
    <location>
        <begin position="3167"/>
        <end position="3176"/>
    </location>
</feature>
<keyword evidence="4 9" id="KW-0378">Hydrolase</keyword>
<comment type="caution">
    <text evidence="9">The sequence shown here is derived from an EMBL/GenBank/DDBJ whole genome shotgun (WGS) entry which is preliminary data.</text>
</comment>
<dbReference type="SUPFAM" id="SSF52540">
    <property type="entry name" value="P-loop containing nucleoside triphosphate hydrolases"/>
    <property type="match status" value="1"/>
</dbReference>
<feature type="compositionally biased region" description="Basic and acidic residues" evidence="7">
    <location>
        <begin position="1248"/>
        <end position="1265"/>
    </location>
</feature>
<feature type="compositionally biased region" description="Low complexity" evidence="7">
    <location>
        <begin position="3389"/>
        <end position="3403"/>
    </location>
</feature>
<dbReference type="InterPro" id="IPR014917">
    <property type="entry name" value="DUF1800"/>
</dbReference>
<keyword evidence="2" id="KW-0732">Signal</keyword>
<dbReference type="GO" id="GO:0043190">
    <property type="term" value="C:ATP-binding cassette (ABC) transporter complex"/>
    <property type="evidence" value="ECO:0007669"/>
    <property type="project" value="InterPro"/>
</dbReference>
<evidence type="ECO:0000256" key="2">
    <source>
        <dbReference type="ARBA" id="ARBA00022729"/>
    </source>
</evidence>
<feature type="compositionally biased region" description="Basic and acidic residues" evidence="7">
    <location>
        <begin position="3426"/>
        <end position="3437"/>
    </location>
</feature>
<dbReference type="InterPro" id="IPR029058">
    <property type="entry name" value="AB_hydrolase_fold"/>
</dbReference>
<accession>A0A699GFS7</accession>
<feature type="compositionally biased region" description="Basic and acidic residues" evidence="7">
    <location>
        <begin position="3128"/>
        <end position="3141"/>
    </location>
</feature>
<dbReference type="InterPro" id="IPR000639">
    <property type="entry name" value="Epox_hydrolase-like"/>
</dbReference>
<dbReference type="SMART" id="SM00382">
    <property type="entry name" value="AAA"/>
    <property type="match status" value="1"/>
</dbReference>
<keyword evidence="1" id="KW-0813">Transport</keyword>
<evidence type="ECO:0000256" key="6">
    <source>
        <dbReference type="ARBA" id="ARBA00038334"/>
    </source>
</evidence>
<reference evidence="9" key="1">
    <citation type="journal article" date="2019" name="Sci. Rep.">
        <title>Draft genome of Tanacetum cinerariifolium, the natural source of mosquito coil.</title>
        <authorList>
            <person name="Yamashiro T."/>
            <person name="Shiraishi A."/>
            <person name="Satake H."/>
            <person name="Nakayama K."/>
        </authorList>
    </citation>
    <scope>NUCLEOTIDE SEQUENCE</scope>
</reference>
<feature type="domain" description="ABC transporter" evidence="8">
    <location>
        <begin position="2058"/>
        <end position="2294"/>
    </location>
</feature>
<evidence type="ECO:0000313" key="9">
    <source>
        <dbReference type="EMBL" id="GEU28447.1"/>
    </source>
</evidence>
<feature type="region of interest" description="Disordered" evidence="7">
    <location>
        <begin position="257"/>
        <end position="292"/>
    </location>
</feature>
<dbReference type="SUPFAM" id="SSF53850">
    <property type="entry name" value="Periplasmic binding protein-like II"/>
    <property type="match status" value="1"/>
</dbReference>
<dbReference type="InterPro" id="IPR003439">
    <property type="entry name" value="ABC_transporter-like_ATP-bd"/>
</dbReference>
<dbReference type="InterPro" id="IPR027417">
    <property type="entry name" value="P-loop_NTPase"/>
</dbReference>
<evidence type="ECO:0000256" key="4">
    <source>
        <dbReference type="ARBA" id="ARBA00022801"/>
    </source>
</evidence>
<keyword evidence="3" id="KW-0547">Nucleotide-binding</keyword>
<feature type="region of interest" description="Disordered" evidence="7">
    <location>
        <begin position="1603"/>
        <end position="1630"/>
    </location>
</feature>
<feature type="compositionally biased region" description="Basic residues" evidence="7">
    <location>
        <begin position="1923"/>
        <end position="1937"/>
    </location>
</feature>
<feature type="compositionally biased region" description="Basic and acidic residues" evidence="7">
    <location>
        <begin position="1858"/>
        <end position="1870"/>
    </location>
</feature>
<dbReference type="PRINTS" id="PR00412">
    <property type="entry name" value="EPOXHYDRLASE"/>
</dbReference>
<dbReference type="Pfam" id="PF08811">
    <property type="entry name" value="DUF1800"/>
    <property type="match status" value="1"/>
</dbReference>
<keyword evidence="5" id="KW-0067">ATP-binding</keyword>